<gene>
    <name evidence="1" type="ORF">S01H1_07880</name>
</gene>
<evidence type="ECO:0000313" key="1">
    <source>
        <dbReference type="EMBL" id="GAF72142.1"/>
    </source>
</evidence>
<reference evidence="1" key="1">
    <citation type="journal article" date="2014" name="Front. Microbiol.">
        <title>High frequency of phylogenetically diverse reductive dehalogenase-homologous genes in deep subseafloor sedimentary metagenomes.</title>
        <authorList>
            <person name="Kawai M."/>
            <person name="Futagami T."/>
            <person name="Toyoda A."/>
            <person name="Takaki Y."/>
            <person name="Nishi S."/>
            <person name="Hori S."/>
            <person name="Arai W."/>
            <person name="Tsubouchi T."/>
            <person name="Morono Y."/>
            <person name="Uchiyama I."/>
            <person name="Ito T."/>
            <person name="Fujiyama A."/>
            <person name="Inagaki F."/>
            <person name="Takami H."/>
        </authorList>
    </citation>
    <scope>NUCLEOTIDE SEQUENCE</scope>
    <source>
        <strain evidence="1">Expedition CK06-06</strain>
    </source>
</reference>
<comment type="caution">
    <text evidence="1">The sequence shown here is derived from an EMBL/GenBank/DDBJ whole genome shotgun (WGS) entry which is preliminary data.</text>
</comment>
<accession>X0S888</accession>
<protein>
    <submittedName>
        <fullName evidence="1">Uncharacterized protein</fullName>
    </submittedName>
</protein>
<proteinExistence type="predicted"/>
<name>X0S888_9ZZZZ</name>
<organism evidence="1">
    <name type="scientific">marine sediment metagenome</name>
    <dbReference type="NCBI Taxonomy" id="412755"/>
    <lineage>
        <taxon>unclassified sequences</taxon>
        <taxon>metagenomes</taxon>
        <taxon>ecological metagenomes</taxon>
    </lineage>
</organism>
<dbReference type="EMBL" id="BARS01004042">
    <property type="protein sequence ID" value="GAF72142.1"/>
    <property type="molecule type" value="Genomic_DNA"/>
</dbReference>
<feature type="non-terminal residue" evidence="1">
    <location>
        <position position="1"/>
    </location>
</feature>
<sequence length="288" mass="31629">QGEIRRDILEGYIKHCEEGQATLLTDVPSLTVPFSNAHTRYHRVEQETPAHEPIRLGGWFDGETLLAPHLLVYDMGAWPGGLGASVPGGCTLVTPDPTQDLGFLEDLWRPILERLKAQDFKGLVNADLKQSPNTGDVSLGGCEAGWGFLQTHAFVSELEGLGEVLTGTPPRLPRRFTVTIPVSIPPWPNLDARGRAPRPVSGLTEPNLGQFFWHDVVIDQESRSIRTASLDGLVGIARGTADTHYLARVLAVERARQLQVDEKQFRVDAGETVPQVLASLEHKFGLRL</sequence>
<dbReference type="AlphaFoldDB" id="X0S888"/>